<dbReference type="Proteomes" id="UP001596237">
    <property type="component" value="Unassembled WGS sequence"/>
</dbReference>
<keyword evidence="3" id="KW-1185">Reference proteome</keyword>
<reference evidence="3" key="1">
    <citation type="journal article" date="2019" name="Int. J. Syst. Evol. Microbiol.">
        <title>The Global Catalogue of Microorganisms (GCM) 10K type strain sequencing project: providing services to taxonomists for standard genome sequencing and annotation.</title>
        <authorList>
            <consortium name="The Broad Institute Genomics Platform"/>
            <consortium name="The Broad Institute Genome Sequencing Center for Infectious Disease"/>
            <person name="Wu L."/>
            <person name="Ma J."/>
        </authorList>
    </citation>
    <scope>NUCLEOTIDE SEQUENCE [LARGE SCALE GENOMIC DNA]</scope>
    <source>
        <strain evidence="3">CCUG 36916</strain>
    </source>
</reference>
<name>A0ABW1WMS7_9HYPH</name>
<evidence type="ECO:0000256" key="1">
    <source>
        <dbReference type="SAM" id="Coils"/>
    </source>
</evidence>
<protein>
    <submittedName>
        <fullName evidence="2">Uncharacterized protein</fullName>
    </submittedName>
</protein>
<organism evidence="2 3">
    <name type="scientific">Methylorubrum zatmanii</name>
    <dbReference type="NCBI Taxonomy" id="29429"/>
    <lineage>
        <taxon>Bacteria</taxon>
        <taxon>Pseudomonadati</taxon>
        <taxon>Pseudomonadota</taxon>
        <taxon>Alphaproteobacteria</taxon>
        <taxon>Hyphomicrobiales</taxon>
        <taxon>Methylobacteriaceae</taxon>
        <taxon>Methylorubrum</taxon>
    </lineage>
</organism>
<dbReference type="RefSeq" id="WP_192282942.1">
    <property type="nucleotide sequence ID" value="NZ_JBHSTT010000010.1"/>
</dbReference>
<proteinExistence type="predicted"/>
<sequence>MATGKQQMKDLEALRDRLKAQIAELQQQLSGVEMAIRVVTGEPTPQARPRAPRSNVKTYILTLLEEAGARGLNAASAVETAQSRGDQLERGSVSSLLSRLKSDGVVTYDGQLYRLSKYASGASGEAPDFTSQNPFH</sequence>
<dbReference type="EMBL" id="JBHSTT010000010">
    <property type="protein sequence ID" value="MFC6388355.1"/>
    <property type="molecule type" value="Genomic_DNA"/>
</dbReference>
<feature type="coiled-coil region" evidence="1">
    <location>
        <begin position="1"/>
        <end position="35"/>
    </location>
</feature>
<evidence type="ECO:0000313" key="3">
    <source>
        <dbReference type="Proteomes" id="UP001596237"/>
    </source>
</evidence>
<keyword evidence="1" id="KW-0175">Coiled coil</keyword>
<gene>
    <name evidence="2" type="ORF">ACFQDP_03130</name>
</gene>
<comment type="caution">
    <text evidence="2">The sequence shown here is derived from an EMBL/GenBank/DDBJ whole genome shotgun (WGS) entry which is preliminary data.</text>
</comment>
<evidence type="ECO:0000313" key="2">
    <source>
        <dbReference type="EMBL" id="MFC6388355.1"/>
    </source>
</evidence>
<accession>A0ABW1WMS7</accession>